<comment type="subcellular location">
    <subcellularLocation>
        <location evidence="1">Nucleus</location>
    </subcellularLocation>
</comment>
<evidence type="ECO:0000256" key="6">
    <source>
        <dbReference type="SAM" id="MobiDB-lite"/>
    </source>
</evidence>
<protein>
    <submittedName>
        <fullName evidence="7">Survival of motor neuron protein</fullName>
    </submittedName>
</protein>
<feature type="region of interest" description="Disordered" evidence="6">
    <location>
        <begin position="1"/>
        <end position="23"/>
    </location>
</feature>
<dbReference type="Gene3D" id="3.40.190.10">
    <property type="entry name" value="Periplasmic binding protein-like II"/>
    <property type="match status" value="1"/>
</dbReference>
<dbReference type="GO" id="GO:0006397">
    <property type="term" value="P:mRNA processing"/>
    <property type="evidence" value="ECO:0007669"/>
    <property type="project" value="UniProtKB-KW"/>
</dbReference>
<evidence type="ECO:0000256" key="5">
    <source>
        <dbReference type="ARBA" id="ARBA00023242"/>
    </source>
</evidence>
<dbReference type="EMBL" id="GGMR01007362">
    <property type="protein sequence ID" value="MBY19981.1"/>
    <property type="molecule type" value="Transcribed_RNA"/>
</dbReference>
<dbReference type="CDD" id="cd22852">
    <property type="entry name" value="SMN_C"/>
    <property type="match status" value="1"/>
</dbReference>
<reference evidence="7" key="1">
    <citation type="submission" date="2018-04" db="EMBL/GenBank/DDBJ databases">
        <title>Transcriptome of Schizaphis graminum biotype I.</title>
        <authorList>
            <person name="Scully E.D."/>
            <person name="Geib S.M."/>
            <person name="Palmer N.A."/>
            <person name="Koch K."/>
            <person name="Bradshaw J."/>
            <person name="Heng-Moss T."/>
            <person name="Sarath G."/>
        </authorList>
    </citation>
    <scope>NUCLEOTIDE SEQUENCE</scope>
</reference>
<evidence type="ECO:0000256" key="3">
    <source>
        <dbReference type="ARBA" id="ARBA00022664"/>
    </source>
</evidence>
<accession>A0A2S2NS16</accession>
<gene>
    <name evidence="7" type="primary">SMN1</name>
    <name evidence="7" type="ORF">g.74182</name>
</gene>
<keyword evidence="4" id="KW-0508">mRNA splicing</keyword>
<name>A0A2S2NS16_SCHGA</name>
<organism evidence="7">
    <name type="scientific">Schizaphis graminum</name>
    <name type="common">Green bug aphid</name>
    <dbReference type="NCBI Taxonomy" id="13262"/>
    <lineage>
        <taxon>Eukaryota</taxon>
        <taxon>Metazoa</taxon>
        <taxon>Ecdysozoa</taxon>
        <taxon>Arthropoda</taxon>
        <taxon>Hexapoda</taxon>
        <taxon>Insecta</taxon>
        <taxon>Pterygota</taxon>
        <taxon>Neoptera</taxon>
        <taxon>Paraneoptera</taxon>
        <taxon>Hemiptera</taxon>
        <taxon>Sternorrhyncha</taxon>
        <taxon>Aphidomorpha</taxon>
        <taxon>Aphidoidea</taxon>
        <taxon>Aphididae</taxon>
        <taxon>Aphidini</taxon>
        <taxon>Schizaphis</taxon>
    </lineage>
</organism>
<proteinExistence type="inferred from homology"/>
<feature type="region of interest" description="Disordered" evidence="6">
    <location>
        <begin position="37"/>
        <end position="106"/>
    </location>
</feature>
<keyword evidence="5" id="KW-0539">Nucleus</keyword>
<dbReference type="Pfam" id="PF20635">
    <property type="entry name" value="SMN_YG-box"/>
    <property type="match status" value="1"/>
</dbReference>
<keyword evidence="3" id="KW-0507">mRNA processing</keyword>
<dbReference type="InterPro" id="IPR047313">
    <property type="entry name" value="SMN_C"/>
</dbReference>
<feature type="compositionally biased region" description="Polar residues" evidence="6">
    <location>
        <begin position="1"/>
        <end position="14"/>
    </location>
</feature>
<comment type="similarity">
    <text evidence="2">Belongs to the SMN family.</text>
</comment>
<dbReference type="PANTHER" id="PTHR39267:SF1">
    <property type="entry name" value="SURVIVAL MOTOR NEURON PROTEIN"/>
    <property type="match status" value="1"/>
</dbReference>
<dbReference type="GO" id="GO:0008380">
    <property type="term" value="P:RNA splicing"/>
    <property type="evidence" value="ECO:0007669"/>
    <property type="project" value="UniProtKB-KW"/>
</dbReference>
<dbReference type="GO" id="GO:0005634">
    <property type="term" value="C:nucleus"/>
    <property type="evidence" value="ECO:0007669"/>
    <property type="project" value="UniProtKB-SubCell"/>
</dbReference>
<dbReference type="InterPro" id="IPR040424">
    <property type="entry name" value="Smn1"/>
</dbReference>
<evidence type="ECO:0000313" key="7">
    <source>
        <dbReference type="EMBL" id="MBY19981.1"/>
    </source>
</evidence>
<sequence length="141" mass="16048">MSDTQYSTQIFNRNSADDVDDSDLINSYDKQYEKVKKKAKAKLPPIDSMSELSLNDKESCESNVKNKPKKKTNANKNYQTESTNKYEGAEVLFPPPPPPPDSIKNLPKTEREALTSMLMSYYMSGFHTGYYLGMKQNNSEN</sequence>
<evidence type="ECO:0000256" key="4">
    <source>
        <dbReference type="ARBA" id="ARBA00023187"/>
    </source>
</evidence>
<dbReference type="PANTHER" id="PTHR39267">
    <property type="entry name" value="SURVIVAL MOTOR NEURON-LIKE PROTEIN 1"/>
    <property type="match status" value="1"/>
</dbReference>
<evidence type="ECO:0000256" key="2">
    <source>
        <dbReference type="ARBA" id="ARBA00005371"/>
    </source>
</evidence>
<evidence type="ECO:0000256" key="1">
    <source>
        <dbReference type="ARBA" id="ARBA00004123"/>
    </source>
</evidence>
<dbReference type="AlphaFoldDB" id="A0A2S2NS16"/>